<name>A0ABD0PKI2_CIRMR</name>
<accession>A0ABD0PKI2</accession>
<gene>
    <name evidence="2" type="ORF">M9458_030508</name>
</gene>
<dbReference type="Proteomes" id="UP001529510">
    <property type="component" value="Unassembled WGS sequence"/>
</dbReference>
<dbReference type="AlphaFoldDB" id="A0ABD0PKI2"/>
<evidence type="ECO:0000256" key="1">
    <source>
        <dbReference type="SAM" id="MobiDB-lite"/>
    </source>
</evidence>
<reference evidence="2 3" key="1">
    <citation type="submission" date="2024-05" db="EMBL/GenBank/DDBJ databases">
        <title>Genome sequencing and assembly of Indian major carp, Cirrhinus mrigala (Hamilton, 1822).</title>
        <authorList>
            <person name="Mohindra V."/>
            <person name="Chowdhury L.M."/>
            <person name="Lal K."/>
            <person name="Jena J.K."/>
        </authorList>
    </citation>
    <scope>NUCLEOTIDE SEQUENCE [LARGE SCALE GENOMIC DNA]</scope>
    <source>
        <strain evidence="2">CM1030</strain>
        <tissue evidence="2">Blood</tissue>
    </source>
</reference>
<proteinExistence type="predicted"/>
<feature type="region of interest" description="Disordered" evidence="1">
    <location>
        <begin position="49"/>
        <end position="74"/>
    </location>
</feature>
<comment type="caution">
    <text evidence="2">The sequence shown here is derived from an EMBL/GenBank/DDBJ whole genome shotgun (WGS) entry which is preliminary data.</text>
</comment>
<feature type="non-terminal residue" evidence="2">
    <location>
        <position position="74"/>
    </location>
</feature>
<dbReference type="EMBL" id="JAMKFB020000015">
    <property type="protein sequence ID" value="KAL0174540.1"/>
    <property type="molecule type" value="Genomic_DNA"/>
</dbReference>
<sequence>EGYAVHLSSLQFSHRARPKKTSSVRMVLRKGSFGLSAKPDFLCKRTHLRRTMSVQQPEPPMTPNPKPERAQSQP</sequence>
<feature type="non-terminal residue" evidence="2">
    <location>
        <position position="1"/>
    </location>
</feature>
<evidence type="ECO:0000313" key="2">
    <source>
        <dbReference type="EMBL" id="KAL0174540.1"/>
    </source>
</evidence>
<keyword evidence="3" id="KW-1185">Reference proteome</keyword>
<evidence type="ECO:0000313" key="3">
    <source>
        <dbReference type="Proteomes" id="UP001529510"/>
    </source>
</evidence>
<organism evidence="2 3">
    <name type="scientific">Cirrhinus mrigala</name>
    <name type="common">Mrigala</name>
    <dbReference type="NCBI Taxonomy" id="683832"/>
    <lineage>
        <taxon>Eukaryota</taxon>
        <taxon>Metazoa</taxon>
        <taxon>Chordata</taxon>
        <taxon>Craniata</taxon>
        <taxon>Vertebrata</taxon>
        <taxon>Euteleostomi</taxon>
        <taxon>Actinopterygii</taxon>
        <taxon>Neopterygii</taxon>
        <taxon>Teleostei</taxon>
        <taxon>Ostariophysi</taxon>
        <taxon>Cypriniformes</taxon>
        <taxon>Cyprinidae</taxon>
        <taxon>Labeoninae</taxon>
        <taxon>Labeonini</taxon>
        <taxon>Cirrhinus</taxon>
    </lineage>
</organism>
<protein>
    <submittedName>
        <fullName evidence="2">Uncharacterized protein</fullName>
    </submittedName>
</protein>